<proteinExistence type="predicted"/>
<gene>
    <name evidence="1" type="ORF">CQW23_21441</name>
</gene>
<keyword evidence="2" id="KW-1185">Reference proteome</keyword>
<dbReference type="OrthoDB" id="1325937at2759"/>
<accession>A0A2G2VY17</accession>
<dbReference type="PANTHER" id="PTHR48449:SF1">
    <property type="entry name" value="DUF1985 DOMAIN-CONTAINING PROTEIN"/>
    <property type="match status" value="1"/>
</dbReference>
<dbReference type="EMBL" id="MLFT02000009">
    <property type="protein sequence ID" value="PHT37868.1"/>
    <property type="molecule type" value="Genomic_DNA"/>
</dbReference>
<reference evidence="1 2" key="1">
    <citation type="journal article" date="2017" name="Genome Biol.">
        <title>New reference genome sequences of hot pepper reveal the massive evolution of plant disease-resistance genes by retroduplication.</title>
        <authorList>
            <person name="Kim S."/>
            <person name="Park J."/>
            <person name="Yeom S.I."/>
            <person name="Kim Y.M."/>
            <person name="Seo E."/>
            <person name="Kim K.T."/>
            <person name="Kim M.S."/>
            <person name="Lee J.M."/>
            <person name="Cheong K."/>
            <person name="Shin H.S."/>
            <person name="Kim S.B."/>
            <person name="Han K."/>
            <person name="Lee J."/>
            <person name="Park M."/>
            <person name="Lee H.A."/>
            <person name="Lee H.Y."/>
            <person name="Lee Y."/>
            <person name="Oh S."/>
            <person name="Lee J.H."/>
            <person name="Choi E."/>
            <person name="Choi E."/>
            <person name="Lee S.E."/>
            <person name="Jeon J."/>
            <person name="Kim H."/>
            <person name="Choi G."/>
            <person name="Song H."/>
            <person name="Lee J."/>
            <person name="Lee S.C."/>
            <person name="Kwon J.K."/>
            <person name="Lee H.Y."/>
            <person name="Koo N."/>
            <person name="Hong Y."/>
            <person name="Kim R.W."/>
            <person name="Kang W.H."/>
            <person name="Huh J.H."/>
            <person name="Kang B.C."/>
            <person name="Yang T.J."/>
            <person name="Lee Y.H."/>
            <person name="Bennetzen J.L."/>
            <person name="Choi D."/>
        </authorList>
    </citation>
    <scope>NUCLEOTIDE SEQUENCE [LARGE SCALE GENOMIC DNA]</scope>
    <source>
        <strain evidence="2">cv. PBC81</strain>
    </source>
</reference>
<dbReference type="Proteomes" id="UP000224567">
    <property type="component" value="Unassembled WGS sequence"/>
</dbReference>
<comment type="caution">
    <text evidence="1">The sequence shown here is derived from an EMBL/GenBank/DDBJ whole genome shotgun (WGS) entry which is preliminary data.</text>
</comment>
<protein>
    <recommendedName>
        <fullName evidence="3">DUF1985 domain-containing protein</fullName>
    </recommendedName>
</protein>
<evidence type="ECO:0000313" key="2">
    <source>
        <dbReference type="Proteomes" id="UP000224567"/>
    </source>
</evidence>
<reference evidence="2" key="2">
    <citation type="journal article" date="2017" name="J. Anim. Genet.">
        <title>Multiple reference genome sequences of hot pepper reveal the massive evolution of plant disease resistance genes by retroduplication.</title>
        <authorList>
            <person name="Kim S."/>
            <person name="Park J."/>
            <person name="Yeom S.-I."/>
            <person name="Kim Y.-M."/>
            <person name="Seo E."/>
            <person name="Kim K.-T."/>
            <person name="Kim M.-S."/>
            <person name="Lee J.M."/>
            <person name="Cheong K."/>
            <person name="Shin H.-S."/>
            <person name="Kim S.-B."/>
            <person name="Han K."/>
            <person name="Lee J."/>
            <person name="Park M."/>
            <person name="Lee H.-A."/>
            <person name="Lee H.-Y."/>
            <person name="Lee Y."/>
            <person name="Oh S."/>
            <person name="Lee J.H."/>
            <person name="Choi E."/>
            <person name="Choi E."/>
            <person name="Lee S.E."/>
            <person name="Jeon J."/>
            <person name="Kim H."/>
            <person name="Choi G."/>
            <person name="Song H."/>
            <person name="Lee J."/>
            <person name="Lee S.-C."/>
            <person name="Kwon J.-K."/>
            <person name="Lee H.-Y."/>
            <person name="Koo N."/>
            <person name="Hong Y."/>
            <person name="Kim R.W."/>
            <person name="Kang W.-H."/>
            <person name="Huh J.H."/>
            <person name="Kang B.-C."/>
            <person name="Yang T.-J."/>
            <person name="Lee Y.-H."/>
            <person name="Bennetzen J.L."/>
            <person name="Choi D."/>
        </authorList>
    </citation>
    <scope>NUCLEOTIDE SEQUENCE [LARGE SCALE GENOMIC DNA]</scope>
    <source>
        <strain evidence="2">cv. PBC81</strain>
    </source>
</reference>
<dbReference type="AlphaFoldDB" id="A0A2G2VY17"/>
<organism evidence="1 2">
    <name type="scientific">Capsicum baccatum</name>
    <name type="common">Peruvian pepper</name>
    <dbReference type="NCBI Taxonomy" id="33114"/>
    <lineage>
        <taxon>Eukaryota</taxon>
        <taxon>Viridiplantae</taxon>
        <taxon>Streptophyta</taxon>
        <taxon>Embryophyta</taxon>
        <taxon>Tracheophyta</taxon>
        <taxon>Spermatophyta</taxon>
        <taxon>Magnoliopsida</taxon>
        <taxon>eudicotyledons</taxon>
        <taxon>Gunneridae</taxon>
        <taxon>Pentapetalae</taxon>
        <taxon>asterids</taxon>
        <taxon>lamiids</taxon>
        <taxon>Solanales</taxon>
        <taxon>Solanaceae</taxon>
        <taxon>Solanoideae</taxon>
        <taxon>Capsiceae</taxon>
        <taxon>Capsicum</taxon>
    </lineage>
</organism>
<sequence length="450" mass="50856">MKIRKGEVQNDLDTVKLAEIYILRCVLLGGRLTKVIYANLIMILEDAYLCREYGWGELSFDENISSLKSLLKPTKTTVGSSYQLVGFPYAFMKGAVEAFSLEHEMASNNDSEDKRFSLLNQKLDKLQSTYSKKFKKILDENKSLKFELSEIKTLLLGKLKADGDILSDKQPDNLQGYTNRVALNSDAFLSLPFHVHDKLFFDIHATSFEVIILEIPYFPSLLSPESLEDFPEKKRNNELKKRRMQKVIQMRNKKPQKEESLNAGAEDLLPFPLVEEFSKCSLYSELQNFGGIEVDEDNIDETKNCGDVDPIINNVISSVSAASSSLSTSPDVKNTQAERSDLSGIKNDTTDMIFDVDATMKFVNIDSTTCVVEISHDEQESTRVSPMKSKVSPLKPKVSLMKKRTYIRKKKGNKVTIIDVASELNSMPSFMEAEVKYATHKKSVKQKFLG</sequence>
<evidence type="ECO:0008006" key="3">
    <source>
        <dbReference type="Google" id="ProtNLM"/>
    </source>
</evidence>
<dbReference type="PANTHER" id="PTHR48449">
    <property type="entry name" value="DUF1985 DOMAIN-CONTAINING PROTEIN"/>
    <property type="match status" value="1"/>
</dbReference>
<evidence type="ECO:0000313" key="1">
    <source>
        <dbReference type="EMBL" id="PHT37868.1"/>
    </source>
</evidence>
<name>A0A2G2VY17_CAPBA</name>